<evidence type="ECO:0000313" key="1">
    <source>
        <dbReference type="EMBL" id="KAF9525537.1"/>
    </source>
</evidence>
<organism evidence="1 2">
    <name type="scientific">Crepidotus variabilis</name>
    <dbReference type="NCBI Taxonomy" id="179855"/>
    <lineage>
        <taxon>Eukaryota</taxon>
        <taxon>Fungi</taxon>
        <taxon>Dikarya</taxon>
        <taxon>Basidiomycota</taxon>
        <taxon>Agaricomycotina</taxon>
        <taxon>Agaricomycetes</taxon>
        <taxon>Agaricomycetidae</taxon>
        <taxon>Agaricales</taxon>
        <taxon>Agaricineae</taxon>
        <taxon>Crepidotaceae</taxon>
        <taxon>Crepidotus</taxon>
    </lineage>
</organism>
<gene>
    <name evidence="1" type="ORF">CPB83DRAFT_859437</name>
</gene>
<dbReference type="Proteomes" id="UP000807306">
    <property type="component" value="Unassembled WGS sequence"/>
</dbReference>
<accession>A0A9P6EAR5</accession>
<keyword evidence="2" id="KW-1185">Reference proteome</keyword>
<reference evidence="1" key="1">
    <citation type="submission" date="2020-11" db="EMBL/GenBank/DDBJ databases">
        <authorList>
            <consortium name="DOE Joint Genome Institute"/>
            <person name="Ahrendt S."/>
            <person name="Riley R."/>
            <person name="Andreopoulos W."/>
            <person name="Labutti K."/>
            <person name="Pangilinan J."/>
            <person name="Ruiz-Duenas F.J."/>
            <person name="Barrasa J.M."/>
            <person name="Sanchez-Garcia M."/>
            <person name="Camarero S."/>
            <person name="Miyauchi S."/>
            <person name="Serrano A."/>
            <person name="Linde D."/>
            <person name="Babiker R."/>
            <person name="Drula E."/>
            <person name="Ayuso-Fernandez I."/>
            <person name="Pacheco R."/>
            <person name="Padilla G."/>
            <person name="Ferreira P."/>
            <person name="Barriuso J."/>
            <person name="Kellner H."/>
            <person name="Castanera R."/>
            <person name="Alfaro M."/>
            <person name="Ramirez L."/>
            <person name="Pisabarro A.G."/>
            <person name="Kuo A."/>
            <person name="Tritt A."/>
            <person name="Lipzen A."/>
            <person name="He G."/>
            <person name="Yan M."/>
            <person name="Ng V."/>
            <person name="Cullen D."/>
            <person name="Martin F."/>
            <person name="Rosso M.-N."/>
            <person name="Henrissat B."/>
            <person name="Hibbett D."/>
            <person name="Martinez A.T."/>
            <person name="Grigoriev I.V."/>
        </authorList>
    </citation>
    <scope>NUCLEOTIDE SEQUENCE</scope>
    <source>
        <strain evidence="1">CBS 506.95</strain>
    </source>
</reference>
<dbReference type="OrthoDB" id="9978173at2759"/>
<protein>
    <submittedName>
        <fullName evidence="1">Uncharacterized protein</fullName>
    </submittedName>
</protein>
<dbReference type="AlphaFoldDB" id="A0A9P6EAR5"/>
<evidence type="ECO:0000313" key="2">
    <source>
        <dbReference type="Proteomes" id="UP000807306"/>
    </source>
</evidence>
<sequence>MMLLPQVLLEMLIRKKIEILQSSFSSGKGLATDLASICARSNGFVDTVVDAYNQHHHLVLRPDDA</sequence>
<dbReference type="EMBL" id="MU157883">
    <property type="protein sequence ID" value="KAF9525537.1"/>
    <property type="molecule type" value="Genomic_DNA"/>
</dbReference>
<proteinExistence type="predicted"/>
<dbReference type="InterPro" id="IPR025533">
    <property type="entry name" value="DUF4419"/>
</dbReference>
<comment type="caution">
    <text evidence="1">The sequence shown here is derived from an EMBL/GenBank/DDBJ whole genome shotgun (WGS) entry which is preliminary data.</text>
</comment>
<name>A0A9P6EAR5_9AGAR</name>
<dbReference type="Pfam" id="PF14388">
    <property type="entry name" value="DUF4419"/>
    <property type="match status" value="1"/>
</dbReference>